<gene>
    <name evidence="3" type="ORF">C3942_10425</name>
</gene>
<protein>
    <recommendedName>
        <fullName evidence="5">PEGA domain-containing protein</fullName>
    </recommendedName>
</protein>
<feature type="region of interest" description="Disordered" evidence="1">
    <location>
        <begin position="339"/>
        <end position="358"/>
    </location>
</feature>
<evidence type="ECO:0000256" key="2">
    <source>
        <dbReference type="SAM" id="Phobius"/>
    </source>
</evidence>
<organism evidence="3 4">
    <name type="scientific">Solimonas fluminis</name>
    <dbReference type="NCBI Taxonomy" id="2086571"/>
    <lineage>
        <taxon>Bacteria</taxon>
        <taxon>Pseudomonadati</taxon>
        <taxon>Pseudomonadota</taxon>
        <taxon>Gammaproteobacteria</taxon>
        <taxon>Nevskiales</taxon>
        <taxon>Nevskiaceae</taxon>
        <taxon>Solimonas</taxon>
    </lineage>
</organism>
<dbReference type="Proteomes" id="UP000238220">
    <property type="component" value="Unassembled WGS sequence"/>
</dbReference>
<name>A0A2S5TFT6_9GAMM</name>
<dbReference type="RefSeq" id="WP_104230329.1">
    <property type="nucleotide sequence ID" value="NZ_PSNW01000005.1"/>
</dbReference>
<proteinExistence type="predicted"/>
<evidence type="ECO:0000313" key="3">
    <source>
        <dbReference type="EMBL" id="PPE73814.1"/>
    </source>
</evidence>
<sequence>MNDSSLPPVLASVLYLHLAEFAAQSAPEQARLRGQLVACARRALQGLTLSDRVVLESPDGLLVVVFDDPRGALEAAERCLQESEELPLHVGIDHGPVLPVAEGEAVVGMIGDGIGGAAMAAGFAPQAELRVTRAFHDALAGRAPERATLLAPAGVIPGKYRQELFAPGPRTPAQRRRGLLAIAGGFALALLLLALGGRQLMVRPAVLVLEIEPQGEVQVDGERIGDTPPLRELKLKPGSHRVVIWHGEQEPLRRKLDLEAGERHVIRHDFLPEATLLFDIQPGGEVFIDGESRGLIPGLEKLQLEPLADYQLEVRLDPYPPLSVKLSPKPGQQLRVKYRFVEEKPPEPPAPAKKKGKR</sequence>
<dbReference type="SUPFAM" id="SSF55073">
    <property type="entry name" value="Nucleotide cyclase"/>
    <property type="match status" value="1"/>
</dbReference>
<keyword evidence="2" id="KW-1133">Transmembrane helix</keyword>
<dbReference type="InterPro" id="IPR029787">
    <property type="entry name" value="Nucleotide_cyclase"/>
</dbReference>
<evidence type="ECO:0000313" key="4">
    <source>
        <dbReference type="Proteomes" id="UP000238220"/>
    </source>
</evidence>
<comment type="caution">
    <text evidence="3">The sequence shown here is derived from an EMBL/GenBank/DDBJ whole genome shotgun (WGS) entry which is preliminary data.</text>
</comment>
<keyword evidence="2" id="KW-0812">Transmembrane</keyword>
<dbReference type="EMBL" id="PSNW01000005">
    <property type="protein sequence ID" value="PPE73814.1"/>
    <property type="molecule type" value="Genomic_DNA"/>
</dbReference>
<dbReference type="Gene3D" id="3.30.70.1230">
    <property type="entry name" value="Nucleotide cyclase"/>
    <property type="match status" value="1"/>
</dbReference>
<dbReference type="AlphaFoldDB" id="A0A2S5TFT6"/>
<evidence type="ECO:0000256" key="1">
    <source>
        <dbReference type="SAM" id="MobiDB-lite"/>
    </source>
</evidence>
<accession>A0A2S5TFT6</accession>
<reference evidence="3 4" key="1">
    <citation type="submission" date="2018-02" db="EMBL/GenBank/DDBJ databases">
        <title>Genome sequencing of Solimonas sp. HR-BB.</title>
        <authorList>
            <person name="Lee Y."/>
            <person name="Jeon C.O."/>
        </authorList>
    </citation>
    <scope>NUCLEOTIDE SEQUENCE [LARGE SCALE GENOMIC DNA]</scope>
    <source>
        <strain evidence="3 4">HR-BB</strain>
    </source>
</reference>
<feature type="transmembrane region" description="Helical" evidence="2">
    <location>
        <begin position="179"/>
        <end position="197"/>
    </location>
</feature>
<keyword evidence="2" id="KW-0472">Membrane</keyword>
<keyword evidence="4" id="KW-1185">Reference proteome</keyword>
<evidence type="ECO:0008006" key="5">
    <source>
        <dbReference type="Google" id="ProtNLM"/>
    </source>
</evidence>
<dbReference type="OrthoDB" id="9801841at2"/>